<dbReference type="Proteomes" id="UP001597145">
    <property type="component" value="Unassembled WGS sequence"/>
</dbReference>
<keyword evidence="2" id="KW-1185">Reference proteome</keyword>
<comment type="caution">
    <text evidence="1">The sequence shown here is derived from an EMBL/GenBank/DDBJ whole genome shotgun (WGS) entry which is preliminary data.</text>
</comment>
<gene>
    <name evidence="1" type="ORF">ACFSCY_09930</name>
</gene>
<evidence type="ECO:0000313" key="2">
    <source>
        <dbReference type="Proteomes" id="UP001597145"/>
    </source>
</evidence>
<organism evidence="1 2">
    <name type="scientific">Pseudonocardia aurantiaca</name>
    <dbReference type="NCBI Taxonomy" id="75290"/>
    <lineage>
        <taxon>Bacteria</taxon>
        <taxon>Bacillati</taxon>
        <taxon>Actinomycetota</taxon>
        <taxon>Actinomycetes</taxon>
        <taxon>Pseudonocardiales</taxon>
        <taxon>Pseudonocardiaceae</taxon>
        <taxon>Pseudonocardia</taxon>
    </lineage>
</organism>
<sequence>MAICLAQDVDADALLDRDPLALLVGMLLDQQFPMERAFAGPALLAQRLGVTELDARELADCDPDALVQIFRGPPAVHRYPGSMAGRVQALATAIVEQYDADVTLIWRDVPDGRELFRRIAALPGFGTQKAQIFTALLGKQRGVTPPGWREAAGGYGEEGVHRSVADVVDAASLVQVRDYKQAKKAAAKEAATKTGG</sequence>
<proteinExistence type="predicted"/>
<dbReference type="NCBIfam" id="TIGR03252">
    <property type="entry name" value="HhH-GPD-type base excision DNA repair protein"/>
    <property type="match status" value="1"/>
</dbReference>
<protein>
    <submittedName>
        <fullName evidence="1">HhH-GPD-type base excision DNA repair protein</fullName>
    </submittedName>
</protein>
<accession>A0ABW4FGG3</accession>
<dbReference type="InterPro" id="IPR017658">
    <property type="entry name" value="HhH-GPD_base_excis"/>
</dbReference>
<evidence type="ECO:0000313" key="1">
    <source>
        <dbReference type="EMBL" id="MFD1529758.1"/>
    </source>
</evidence>
<dbReference type="EMBL" id="JBHUCP010000005">
    <property type="protein sequence ID" value="MFD1529758.1"/>
    <property type="molecule type" value="Genomic_DNA"/>
</dbReference>
<dbReference type="RefSeq" id="WP_343982135.1">
    <property type="nucleotide sequence ID" value="NZ_BAAAJG010000015.1"/>
</dbReference>
<dbReference type="SUPFAM" id="SSF48150">
    <property type="entry name" value="DNA-glycosylase"/>
    <property type="match status" value="1"/>
</dbReference>
<name>A0ABW4FGG3_9PSEU</name>
<dbReference type="InterPro" id="IPR011257">
    <property type="entry name" value="DNA_glycosylase"/>
</dbReference>
<reference evidence="2" key="1">
    <citation type="journal article" date="2019" name="Int. J. Syst. Evol. Microbiol.">
        <title>The Global Catalogue of Microorganisms (GCM) 10K type strain sequencing project: providing services to taxonomists for standard genome sequencing and annotation.</title>
        <authorList>
            <consortium name="The Broad Institute Genomics Platform"/>
            <consortium name="The Broad Institute Genome Sequencing Center for Infectious Disease"/>
            <person name="Wu L."/>
            <person name="Ma J."/>
        </authorList>
    </citation>
    <scope>NUCLEOTIDE SEQUENCE [LARGE SCALE GENOMIC DNA]</scope>
    <source>
        <strain evidence="2">JCM 12165</strain>
    </source>
</reference>